<dbReference type="Gene3D" id="1.10.10.60">
    <property type="entry name" value="Homeodomain-like"/>
    <property type="match status" value="2"/>
</dbReference>
<keyword evidence="6" id="KW-0539">Nucleus</keyword>
<evidence type="ECO:0000256" key="4">
    <source>
        <dbReference type="ARBA" id="ARBA00023125"/>
    </source>
</evidence>
<keyword evidence="2" id="KW-0677">Repeat</keyword>
<keyword evidence="9" id="KW-1185">Reference proteome</keyword>
<dbReference type="PROSITE" id="PS50090">
    <property type="entry name" value="MYB_LIKE"/>
    <property type="match status" value="2"/>
</dbReference>
<evidence type="ECO:0000313" key="10">
    <source>
        <dbReference type="RefSeq" id="XP_008797438.2"/>
    </source>
</evidence>
<dbReference type="InterPro" id="IPR001005">
    <property type="entry name" value="SANT/Myb"/>
</dbReference>
<evidence type="ECO:0000256" key="1">
    <source>
        <dbReference type="ARBA" id="ARBA00004123"/>
    </source>
</evidence>
<feature type="domain" description="HTH myb-type" evidence="8">
    <location>
        <begin position="62"/>
        <end position="116"/>
    </location>
</feature>
<feature type="domain" description="Myb-like" evidence="7">
    <location>
        <begin position="62"/>
        <end position="112"/>
    </location>
</feature>
<evidence type="ECO:0000259" key="8">
    <source>
        <dbReference type="PROSITE" id="PS51294"/>
    </source>
</evidence>
<accession>A0A8B7CEH7</accession>
<dbReference type="GeneID" id="103712638"/>
<dbReference type="InterPro" id="IPR009057">
    <property type="entry name" value="Homeodomain-like_sf"/>
</dbReference>
<dbReference type="OrthoDB" id="2143914at2759"/>
<evidence type="ECO:0000313" key="9">
    <source>
        <dbReference type="Proteomes" id="UP000228380"/>
    </source>
</evidence>
<dbReference type="Proteomes" id="UP000228380">
    <property type="component" value="Chromosome 6"/>
</dbReference>
<evidence type="ECO:0000256" key="6">
    <source>
        <dbReference type="ARBA" id="ARBA00023242"/>
    </source>
</evidence>
<name>A0A8B7CEH7_PHODC</name>
<comment type="subcellular location">
    <subcellularLocation>
        <location evidence="1">Nucleus</location>
    </subcellularLocation>
</comment>
<dbReference type="FunFam" id="1.10.10.60:FF:000001">
    <property type="entry name" value="MYB-related transcription factor"/>
    <property type="match status" value="1"/>
</dbReference>
<dbReference type="CDD" id="cd00167">
    <property type="entry name" value="SANT"/>
    <property type="match status" value="2"/>
</dbReference>
<evidence type="ECO:0000256" key="3">
    <source>
        <dbReference type="ARBA" id="ARBA00023015"/>
    </source>
</evidence>
<dbReference type="InterPro" id="IPR015495">
    <property type="entry name" value="Myb_TF_plants"/>
</dbReference>
<feature type="domain" description="HTH myb-type" evidence="8">
    <location>
        <begin position="9"/>
        <end position="61"/>
    </location>
</feature>
<dbReference type="RefSeq" id="XP_008797438.2">
    <property type="nucleotide sequence ID" value="XM_008799216.4"/>
</dbReference>
<dbReference type="PANTHER" id="PTHR47999:SF96">
    <property type="entry name" value="TRANSCRIPTION REPRESSOR MYB6-LIKE"/>
    <property type="match status" value="1"/>
</dbReference>
<keyword evidence="4" id="KW-0238">DNA-binding</keyword>
<evidence type="ECO:0000259" key="7">
    <source>
        <dbReference type="PROSITE" id="PS50090"/>
    </source>
</evidence>
<dbReference type="SUPFAM" id="SSF46689">
    <property type="entry name" value="Homeodomain-like"/>
    <property type="match status" value="1"/>
</dbReference>
<dbReference type="SMART" id="SM00717">
    <property type="entry name" value="SANT"/>
    <property type="match status" value="2"/>
</dbReference>
<reference evidence="10" key="2">
    <citation type="submission" date="2025-08" db="UniProtKB">
        <authorList>
            <consortium name="RefSeq"/>
        </authorList>
    </citation>
    <scope>IDENTIFICATION</scope>
    <source>
        <tissue evidence="10">Young leaves</tissue>
    </source>
</reference>
<gene>
    <name evidence="10" type="primary">LOC103712638</name>
</gene>
<reference evidence="9" key="1">
    <citation type="journal article" date="2019" name="Nat. Commun.">
        <title>Genome-wide association mapping of date palm fruit traits.</title>
        <authorList>
            <person name="Hazzouri K.M."/>
            <person name="Gros-Balthazard M."/>
            <person name="Flowers J.M."/>
            <person name="Copetti D."/>
            <person name="Lemansour A."/>
            <person name="Lebrun M."/>
            <person name="Masmoudi K."/>
            <person name="Ferrand S."/>
            <person name="Dhar M.I."/>
            <person name="Fresquez Z.A."/>
            <person name="Rosas U."/>
            <person name="Zhang J."/>
            <person name="Talag J."/>
            <person name="Lee S."/>
            <person name="Kudrna D."/>
            <person name="Powell R.F."/>
            <person name="Leitch I.J."/>
            <person name="Krueger R.R."/>
            <person name="Wing R.A."/>
            <person name="Amiri K.M.A."/>
            <person name="Purugganan M.D."/>
        </authorList>
    </citation>
    <scope>NUCLEOTIDE SEQUENCE [LARGE SCALE GENOMIC DNA]</scope>
    <source>
        <strain evidence="9">cv. Khalas</strain>
    </source>
</reference>
<dbReference type="AlphaFoldDB" id="A0A8B7CEH7"/>
<organism evidence="9 10">
    <name type="scientific">Phoenix dactylifera</name>
    <name type="common">Date palm</name>
    <dbReference type="NCBI Taxonomy" id="42345"/>
    <lineage>
        <taxon>Eukaryota</taxon>
        <taxon>Viridiplantae</taxon>
        <taxon>Streptophyta</taxon>
        <taxon>Embryophyta</taxon>
        <taxon>Tracheophyta</taxon>
        <taxon>Spermatophyta</taxon>
        <taxon>Magnoliopsida</taxon>
        <taxon>Liliopsida</taxon>
        <taxon>Arecaceae</taxon>
        <taxon>Coryphoideae</taxon>
        <taxon>Phoeniceae</taxon>
        <taxon>Phoenix</taxon>
    </lineage>
</organism>
<keyword evidence="3" id="KW-0805">Transcription regulation</keyword>
<dbReference type="InterPro" id="IPR017930">
    <property type="entry name" value="Myb_dom"/>
</dbReference>
<proteinExistence type="predicted"/>
<protein>
    <submittedName>
        <fullName evidence="10">Transcription factor MYB1-like</fullName>
    </submittedName>
</protein>
<dbReference type="KEGG" id="pda:103712638"/>
<dbReference type="PROSITE" id="PS51294">
    <property type="entry name" value="HTH_MYB"/>
    <property type="match status" value="2"/>
</dbReference>
<evidence type="ECO:0000256" key="5">
    <source>
        <dbReference type="ARBA" id="ARBA00023163"/>
    </source>
</evidence>
<dbReference type="GO" id="GO:0005634">
    <property type="term" value="C:nucleus"/>
    <property type="evidence" value="ECO:0007669"/>
    <property type="project" value="UniProtKB-SubCell"/>
</dbReference>
<keyword evidence="5" id="KW-0804">Transcription</keyword>
<evidence type="ECO:0000256" key="2">
    <source>
        <dbReference type="ARBA" id="ARBA00022737"/>
    </source>
</evidence>
<sequence length="289" mass="32927">MGRRPCCSKVGLNRGAWSACEDRILVDYIKAHGEGKWRDLPKRAGLKRCGKSCRLRWLNYLRPDIKRGNISHEEEDLIIRLHKLLGNRWSLIAGRLPGRTDNEIKNYWNTKLCKEVEAIPKQLDAEKAPSKLKQRKAMAILETEAPKEAEEQSHPVIRTKAVRCTKVYIPQDQDDRMAGRNPEPRTNEQAPAPILEDVDPSNFFADFDMQELWLEVQGDDLSQVCINEPRDDGEGVHGLEGSDKMLSPCYDHPRHFRGAMLEEWRGGDALQPNLASELNALASLLDLEE</sequence>
<dbReference type="PANTHER" id="PTHR47999">
    <property type="entry name" value="TRANSCRIPTION FACTOR MYB8-RELATED-RELATED"/>
    <property type="match status" value="1"/>
</dbReference>
<dbReference type="GO" id="GO:0003677">
    <property type="term" value="F:DNA binding"/>
    <property type="evidence" value="ECO:0007669"/>
    <property type="project" value="UniProtKB-KW"/>
</dbReference>
<dbReference type="Pfam" id="PF00249">
    <property type="entry name" value="Myb_DNA-binding"/>
    <property type="match status" value="2"/>
</dbReference>
<feature type="domain" description="Myb-like" evidence="7">
    <location>
        <begin position="9"/>
        <end position="61"/>
    </location>
</feature>